<dbReference type="Gene3D" id="3.90.1180.10">
    <property type="entry name" value="Ribosomal protein L13"/>
    <property type="match status" value="1"/>
</dbReference>
<accession>A0A0N5AVB1</accession>
<dbReference type="InterPro" id="IPR005822">
    <property type="entry name" value="Ribosomal_uL13"/>
</dbReference>
<dbReference type="InterPro" id="IPR005823">
    <property type="entry name" value="Ribosomal_uL13_bac-type"/>
</dbReference>
<dbReference type="PANTHER" id="PTHR11545">
    <property type="entry name" value="RIBOSOMAL PROTEIN L13"/>
    <property type="match status" value="1"/>
</dbReference>
<evidence type="ECO:0000256" key="1">
    <source>
        <dbReference type="ARBA" id="ARBA00006227"/>
    </source>
</evidence>
<dbReference type="FunFam" id="3.90.1180.10:FF:000005">
    <property type="entry name" value="39S ribosomal protein L13, mitochondrial"/>
    <property type="match status" value="1"/>
</dbReference>
<dbReference type="SUPFAM" id="SSF52161">
    <property type="entry name" value="Ribosomal protein L13"/>
    <property type="match status" value="1"/>
</dbReference>
<reference evidence="5" key="1">
    <citation type="submission" date="2017-02" db="UniProtKB">
        <authorList>
            <consortium name="WormBaseParasite"/>
        </authorList>
    </citation>
    <scope>IDENTIFICATION</scope>
</reference>
<proteinExistence type="inferred from homology"/>
<dbReference type="WBParaSite" id="SMUV_0000882401-mRNA-1">
    <property type="protein sequence ID" value="SMUV_0000882401-mRNA-1"/>
    <property type="gene ID" value="SMUV_0000882401"/>
</dbReference>
<keyword evidence="2" id="KW-0689">Ribosomal protein</keyword>
<dbReference type="GO" id="GO:0005762">
    <property type="term" value="C:mitochondrial large ribosomal subunit"/>
    <property type="evidence" value="ECO:0007669"/>
    <property type="project" value="TreeGrafter"/>
</dbReference>
<sequence>MSRLDRVNQWLLFMRQWYLIDATGQDAYKLGKKVAMHLAGKYKPIYHAETDCGDHVVVINCKDVAMKGFDWKHRFYFFNKEYPKARSFIPAWQIHEYDQCRIVSLAVYKELGNNLMRRVHIQRLHLFPDDKIPEVIKRNIGAQLEQVQAVPKRSDQYTEDERNKFPRLFKYPKDHFLDWEKPVGLYERYHSPKDEPK</sequence>
<evidence type="ECO:0000313" key="5">
    <source>
        <dbReference type="WBParaSite" id="SMUV_0000882401-mRNA-1"/>
    </source>
</evidence>
<dbReference type="PANTHER" id="PTHR11545:SF2">
    <property type="entry name" value="LARGE RIBOSOMAL SUBUNIT PROTEIN UL13M"/>
    <property type="match status" value="1"/>
</dbReference>
<keyword evidence="4" id="KW-1185">Reference proteome</keyword>
<dbReference type="PIRSF" id="PIRSF002181">
    <property type="entry name" value="Ribosomal_L13"/>
    <property type="match status" value="1"/>
</dbReference>
<dbReference type="CDD" id="cd00392">
    <property type="entry name" value="Ribosomal_L13"/>
    <property type="match status" value="1"/>
</dbReference>
<evidence type="ECO:0000256" key="3">
    <source>
        <dbReference type="ARBA" id="ARBA00023274"/>
    </source>
</evidence>
<evidence type="ECO:0000313" key="4">
    <source>
        <dbReference type="Proteomes" id="UP000046393"/>
    </source>
</evidence>
<dbReference type="HAMAP" id="MF_01366">
    <property type="entry name" value="Ribosomal_uL13"/>
    <property type="match status" value="1"/>
</dbReference>
<evidence type="ECO:0000256" key="2">
    <source>
        <dbReference type="ARBA" id="ARBA00022980"/>
    </source>
</evidence>
<dbReference type="AlphaFoldDB" id="A0A0N5AVB1"/>
<dbReference type="STRING" id="451379.A0A0N5AVB1"/>
<keyword evidence="3" id="KW-0687">Ribonucleoprotein</keyword>
<name>A0A0N5AVB1_9BILA</name>
<dbReference type="GO" id="GO:0006412">
    <property type="term" value="P:translation"/>
    <property type="evidence" value="ECO:0007669"/>
    <property type="project" value="InterPro"/>
</dbReference>
<dbReference type="Proteomes" id="UP000046393">
    <property type="component" value="Unplaced"/>
</dbReference>
<dbReference type="InterPro" id="IPR036899">
    <property type="entry name" value="Ribosomal_uL13_sf"/>
</dbReference>
<dbReference type="GO" id="GO:0003735">
    <property type="term" value="F:structural constituent of ribosome"/>
    <property type="evidence" value="ECO:0007669"/>
    <property type="project" value="InterPro"/>
</dbReference>
<dbReference type="Pfam" id="PF00572">
    <property type="entry name" value="Ribosomal_L13"/>
    <property type="match status" value="1"/>
</dbReference>
<dbReference type="GO" id="GO:0003729">
    <property type="term" value="F:mRNA binding"/>
    <property type="evidence" value="ECO:0007669"/>
    <property type="project" value="TreeGrafter"/>
</dbReference>
<protein>
    <submittedName>
        <fullName evidence="5">39S ribosomal protein L13, mitochondrial</fullName>
    </submittedName>
</protein>
<dbReference type="GO" id="GO:0017148">
    <property type="term" value="P:negative regulation of translation"/>
    <property type="evidence" value="ECO:0007669"/>
    <property type="project" value="TreeGrafter"/>
</dbReference>
<organism evidence="4 5">
    <name type="scientific">Syphacia muris</name>
    <dbReference type="NCBI Taxonomy" id="451379"/>
    <lineage>
        <taxon>Eukaryota</taxon>
        <taxon>Metazoa</taxon>
        <taxon>Ecdysozoa</taxon>
        <taxon>Nematoda</taxon>
        <taxon>Chromadorea</taxon>
        <taxon>Rhabditida</taxon>
        <taxon>Spirurina</taxon>
        <taxon>Oxyuridomorpha</taxon>
        <taxon>Oxyuroidea</taxon>
        <taxon>Oxyuridae</taxon>
        <taxon>Syphacia</taxon>
    </lineage>
</organism>
<comment type="similarity">
    <text evidence="1">Belongs to the universal ribosomal protein uL13 family.</text>
</comment>